<dbReference type="SMART" id="SM00906">
    <property type="entry name" value="Fungal_trans"/>
    <property type="match status" value="1"/>
</dbReference>
<dbReference type="CDD" id="cd12148">
    <property type="entry name" value="fungal_TF_MHR"/>
    <property type="match status" value="1"/>
</dbReference>
<evidence type="ECO:0000256" key="6">
    <source>
        <dbReference type="ARBA" id="ARBA00023242"/>
    </source>
</evidence>
<dbReference type="CDD" id="cd00067">
    <property type="entry name" value="GAL4"/>
    <property type="match status" value="1"/>
</dbReference>
<organism evidence="8 9">
    <name type="scientific">Aspergillus keveii</name>
    <dbReference type="NCBI Taxonomy" id="714993"/>
    <lineage>
        <taxon>Eukaryota</taxon>
        <taxon>Fungi</taxon>
        <taxon>Dikarya</taxon>
        <taxon>Ascomycota</taxon>
        <taxon>Pezizomycotina</taxon>
        <taxon>Eurotiomycetes</taxon>
        <taxon>Eurotiomycetidae</taxon>
        <taxon>Eurotiales</taxon>
        <taxon>Aspergillaceae</taxon>
        <taxon>Aspergillus</taxon>
        <taxon>Aspergillus subgen. Nidulantes</taxon>
    </lineage>
</organism>
<dbReference type="PROSITE" id="PS50048">
    <property type="entry name" value="ZN2_CY6_FUNGAL_2"/>
    <property type="match status" value="1"/>
</dbReference>
<keyword evidence="2" id="KW-0479">Metal-binding</keyword>
<keyword evidence="5" id="KW-0804">Transcription</keyword>
<evidence type="ECO:0000259" key="7">
    <source>
        <dbReference type="PROSITE" id="PS50048"/>
    </source>
</evidence>
<evidence type="ECO:0000256" key="3">
    <source>
        <dbReference type="ARBA" id="ARBA00023015"/>
    </source>
</evidence>
<keyword evidence="3" id="KW-0805">Transcription regulation</keyword>
<dbReference type="SUPFAM" id="SSF57701">
    <property type="entry name" value="Zn2/Cys6 DNA-binding domain"/>
    <property type="match status" value="1"/>
</dbReference>
<accession>A0ABR4GML4</accession>
<proteinExistence type="predicted"/>
<feature type="domain" description="Zn(2)-C6 fungal-type" evidence="7">
    <location>
        <begin position="13"/>
        <end position="42"/>
    </location>
</feature>
<keyword evidence="4" id="KW-0238">DNA-binding</keyword>
<dbReference type="PROSITE" id="PS00463">
    <property type="entry name" value="ZN2_CY6_FUNGAL_1"/>
    <property type="match status" value="1"/>
</dbReference>
<dbReference type="EMBL" id="JBFTWV010000004">
    <property type="protein sequence ID" value="KAL2800162.1"/>
    <property type="molecule type" value="Genomic_DNA"/>
</dbReference>
<dbReference type="PANTHER" id="PTHR31001:SF50">
    <property type="entry name" value="ZN(II)2CYS6 TRANSCRIPTION FACTOR (EUROFUNG)"/>
    <property type="match status" value="1"/>
</dbReference>
<protein>
    <recommendedName>
        <fullName evidence="7">Zn(2)-C6 fungal-type domain-containing protein</fullName>
    </recommendedName>
</protein>
<name>A0ABR4GML4_9EURO</name>
<dbReference type="Pfam" id="PF00172">
    <property type="entry name" value="Zn_clus"/>
    <property type="match status" value="1"/>
</dbReference>
<sequence>MNEYSLAARAQLTCETCKRRKVKCDKLRPCTNCCKAGIQCVAVERPRLPRGRSARKKKEASSDLSGRVSMLEGLIQSLLNSNTRVQSRPDRDRDRTLVQHSALPGVDAASQQAGTLYDQFINQFVPPDYHPTAFLPTASEKPDIPRVLSPRLLQIYTVQIDPILPILQCSALWGLVTPGARYLDYPADHPVPRALGCAISYMTITTLSSDQCSQEFGTPRGLLFDKYRNLTQLALDRVDYMNTDDLTVLQTFVLFLISIQAHDRSRRAWTMLSLALRIAQSLFLDKADPPFTVCALERQMRQRLWHIISLLDVQASFDRGSAPMLHADCLRSQVFPAMDFLDFFTPPEDDASSASGASLSNPTFMMVMAEAQRAFRSLDLSGEPTPAAVGIDTHLRLQIAATFKETSQGILKDFEPQKVLVHWFLEKIINVTHAFLQLVAVQPVQRAPSSSGPRFRDIASQSTSLSLSVQFLQSLNEMHQNPRIEPFRWYTRLFVPWHALSVAMDQVCDCSDPSLQGYYLLLQRPLHRFALLSETCVSQDVMSDLLLEPSLLQLY</sequence>
<dbReference type="PANTHER" id="PTHR31001">
    <property type="entry name" value="UNCHARACTERIZED TRANSCRIPTIONAL REGULATORY PROTEIN"/>
    <property type="match status" value="1"/>
</dbReference>
<evidence type="ECO:0000313" key="9">
    <source>
        <dbReference type="Proteomes" id="UP001610563"/>
    </source>
</evidence>
<dbReference type="Proteomes" id="UP001610563">
    <property type="component" value="Unassembled WGS sequence"/>
</dbReference>
<evidence type="ECO:0000256" key="5">
    <source>
        <dbReference type="ARBA" id="ARBA00023163"/>
    </source>
</evidence>
<evidence type="ECO:0000256" key="1">
    <source>
        <dbReference type="ARBA" id="ARBA00004123"/>
    </source>
</evidence>
<keyword evidence="9" id="KW-1185">Reference proteome</keyword>
<evidence type="ECO:0000256" key="2">
    <source>
        <dbReference type="ARBA" id="ARBA00022723"/>
    </source>
</evidence>
<comment type="caution">
    <text evidence="8">The sequence shown here is derived from an EMBL/GenBank/DDBJ whole genome shotgun (WGS) entry which is preliminary data.</text>
</comment>
<dbReference type="InterPro" id="IPR050613">
    <property type="entry name" value="Sec_Metabolite_Reg"/>
</dbReference>
<reference evidence="8 9" key="1">
    <citation type="submission" date="2024-07" db="EMBL/GenBank/DDBJ databases">
        <title>Section-level genome sequencing and comparative genomics of Aspergillus sections Usti and Cavernicolus.</title>
        <authorList>
            <consortium name="Lawrence Berkeley National Laboratory"/>
            <person name="Nybo J.L."/>
            <person name="Vesth T.C."/>
            <person name="Theobald S."/>
            <person name="Frisvad J.C."/>
            <person name="Larsen T.O."/>
            <person name="Kjaerboelling I."/>
            <person name="Rothschild-Mancinelli K."/>
            <person name="Lyhne E.K."/>
            <person name="Kogle M.E."/>
            <person name="Barry K."/>
            <person name="Clum A."/>
            <person name="Na H."/>
            <person name="Ledsgaard L."/>
            <person name="Lin J."/>
            <person name="Lipzen A."/>
            <person name="Kuo A."/>
            <person name="Riley R."/>
            <person name="Mondo S."/>
            <person name="Labutti K."/>
            <person name="Haridas S."/>
            <person name="Pangalinan J."/>
            <person name="Salamov A.A."/>
            <person name="Simmons B.A."/>
            <person name="Magnuson J.K."/>
            <person name="Chen J."/>
            <person name="Drula E."/>
            <person name="Henrissat B."/>
            <person name="Wiebenga A."/>
            <person name="Lubbers R.J."/>
            <person name="Gomes A.C."/>
            <person name="Makela M.R."/>
            <person name="Stajich J."/>
            <person name="Grigoriev I.V."/>
            <person name="Mortensen U.H."/>
            <person name="De Vries R.P."/>
            <person name="Baker S.E."/>
            <person name="Andersen M.R."/>
        </authorList>
    </citation>
    <scope>NUCLEOTIDE SEQUENCE [LARGE SCALE GENOMIC DNA]</scope>
    <source>
        <strain evidence="8 9">CBS 209.92</strain>
    </source>
</reference>
<dbReference type="Gene3D" id="4.10.240.10">
    <property type="entry name" value="Zn(2)-C6 fungal-type DNA-binding domain"/>
    <property type="match status" value="1"/>
</dbReference>
<dbReference type="InterPro" id="IPR007219">
    <property type="entry name" value="XnlR_reg_dom"/>
</dbReference>
<gene>
    <name evidence="8" type="ORF">BJX66DRAFT_321658</name>
</gene>
<evidence type="ECO:0000313" key="8">
    <source>
        <dbReference type="EMBL" id="KAL2800162.1"/>
    </source>
</evidence>
<dbReference type="InterPro" id="IPR001138">
    <property type="entry name" value="Zn2Cys6_DnaBD"/>
</dbReference>
<dbReference type="InterPro" id="IPR036864">
    <property type="entry name" value="Zn2-C6_fun-type_DNA-bd_sf"/>
</dbReference>
<dbReference type="Pfam" id="PF04082">
    <property type="entry name" value="Fungal_trans"/>
    <property type="match status" value="1"/>
</dbReference>
<dbReference type="SMART" id="SM00066">
    <property type="entry name" value="GAL4"/>
    <property type="match status" value="1"/>
</dbReference>
<keyword evidence="6" id="KW-0539">Nucleus</keyword>
<comment type="subcellular location">
    <subcellularLocation>
        <location evidence="1">Nucleus</location>
    </subcellularLocation>
</comment>
<evidence type="ECO:0000256" key="4">
    <source>
        <dbReference type="ARBA" id="ARBA00023125"/>
    </source>
</evidence>